<evidence type="ECO:0000256" key="1">
    <source>
        <dbReference type="ARBA" id="ARBA00023224"/>
    </source>
</evidence>
<keyword evidence="7" id="KW-1185">Reference proteome</keyword>
<gene>
    <name evidence="6" type="ORF">HNQ80_002918</name>
</gene>
<dbReference type="Gene3D" id="1.10.287.950">
    <property type="entry name" value="Methyl-accepting chemotaxis protein"/>
    <property type="match status" value="1"/>
</dbReference>
<dbReference type="PRINTS" id="PR00260">
    <property type="entry name" value="CHEMTRNSDUCR"/>
</dbReference>
<accession>A0A841KSW4</accession>
<dbReference type="PROSITE" id="PS50111">
    <property type="entry name" value="CHEMOTAXIS_TRANSDUC_2"/>
    <property type="match status" value="1"/>
</dbReference>
<dbReference type="Gene3D" id="3.40.50.720">
    <property type="entry name" value="NAD(P)-binding Rossmann-like Domain"/>
    <property type="match status" value="1"/>
</dbReference>
<protein>
    <submittedName>
        <fullName evidence="6">Methyl-accepting chemotaxis protein</fullName>
    </submittedName>
</protein>
<comment type="caution">
    <text evidence="6">The sequence shown here is derived from an EMBL/GenBank/DDBJ whole genome shotgun (WGS) entry which is preliminary data.</text>
</comment>
<proteinExistence type="inferred from homology"/>
<dbReference type="SUPFAM" id="SSF51735">
    <property type="entry name" value="NAD(P)-binding Rossmann-fold domains"/>
    <property type="match status" value="1"/>
</dbReference>
<dbReference type="Pfam" id="PF00015">
    <property type="entry name" value="MCPsignal"/>
    <property type="match status" value="1"/>
</dbReference>
<dbReference type="Proteomes" id="UP000579281">
    <property type="component" value="Unassembled WGS sequence"/>
</dbReference>
<evidence type="ECO:0000313" key="6">
    <source>
        <dbReference type="EMBL" id="MBB6216814.1"/>
    </source>
</evidence>
<feature type="coiled-coil region" evidence="4">
    <location>
        <begin position="213"/>
        <end position="240"/>
    </location>
</feature>
<dbReference type="PANTHER" id="PTHR32089">
    <property type="entry name" value="METHYL-ACCEPTING CHEMOTAXIS PROTEIN MCPB"/>
    <property type="match status" value="1"/>
</dbReference>
<comment type="similarity">
    <text evidence="2">Belongs to the methyl-accepting chemotaxis (MCP) protein family.</text>
</comment>
<evidence type="ECO:0000259" key="5">
    <source>
        <dbReference type="PROSITE" id="PS50111"/>
    </source>
</evidence>
<keyword evidence="1 3" id="KW-0807">Transducer</keyword>
<dbReference type="GO" id="GO:0007165">
    <property type="term" value="P:signal transduction"/>
    <property type="evidence" value="ECO:0007669"/>
    <property type="project" value="UniProtKB-KW"/>
</dbReference>
<dbReference type="EMBL" id="JACHEN010000017">
    <property type="protein sequence ID" value="MBB6216814.1"/>
    <property type="molecule type" value="Genomic_DNA"/>
</dbReference>
<evidence type="ECO:0000256" key="3">
    <source>
        <dbReference type="PROSITE-ProRule" id="PRU00284"/>
    </source>
</evidence>
<dbReference type="GO" id="GO:0016020">
    <property type="term" value="C:membrane"/>
    <property type="evidence" value="ECO:0007669"/>
    <property type="project" value="InterPro"/>
</dbReference>
<reference evidence="6 7" key="1">
    <citation type="submission" date="2020-08" db="EMBL/GenBank/DDBJ databases">
        <title>Genomic Encyclopedia of Type Strains, Phase IV (KMG-IV): sequencing the most valuable type-strain genomes for metagenomic binning, comparative biology and taxonomic classification.</title>
        <authorList>
            <person name="Goeker M."/>
        </authorList>
    </citation>
    <scope>NUCLEOTIDE SEQUENCE [LARGE SCALE GENOMIC DNA]</scope>
    <source>
        <strain evidence="6 7">DSM 103526</strain>
    </source>
</reference>
<evidence type="ECO:0000256" key="4">
    <source>
        <dbReference type="SAM" id="Coils"/>
    </source>
</evidence>
<dbReference type="GO" id="GO:0006935">
    <property type="term" value="P:chemotaxis"/>
    <property type="evidence" value="ECO:0007669"/>
    <property type="project" value="InterPro"/>
</dbReference>
<keyword evidence="4" id="KW-0175">Coiled coil</keyword>
<feature type="domain" description="Methyl-accepting transducer" evidence="5">
    <location>
        <begin position="158"/>
        <end position="265"/>
    </location>
</feature>
<dbReference type="SMART" id="SM00283">
    <property type="entry name" value="MA"/>
    <property type="match status" value="1"/>
</dbReference>
<dbReference type="GO" id="GO:0004888">
    <property type="term" value="F:transmembrane signaling receptor activity"/>
    <property type="evidence" value="ECO:0007669"/>
    <property type="project" value="InterPro"/>
</dbReference>
<dbReference type="InterPro" id="IPR004089">
    <property type="entry name" value="MCPsignal_dom"/>
</dbReference>
<evidence type="ECO:0000256" key="2">
    <source>
        <dbReference type="ARBA" id="ARBA00029447"/>
    </source>
</evidence>
<dbReference type="InterPro" id="IPR004090">
    <property type="entry name" value="Chemotax_Me-accpt_rcpt"/>
</dbReference>
<sequence>MNIVIVGAGKGGVSLIESIAKLEDTAIVLVVDANLEAPGITLAKGLGIQYAQSLEDIDKFSVDTIIEATGKESVAQALNVRFGSRCNIIDSHGARLIMSLVERDIKTLHRLNDQLVTINSTTGIVQEQLLEISSSIETIHDISMKLNDSSQASTQYIQESDKIVKYVNGIAKQTKILGINATIEAARAGEYGRGFAVVAEEVQKLANSSEGFANEINNILKHLAEEIQKVFNEVKRLEHLSQTQVQASDQVNQAVANLIDDANFK</sequence>
<dbReference type="SUPFAM" id="SSF58104">
    <property type="entry name" value="Methyl-accepting chemotaxis protein (MCP) signaling domain"/>
    <property type="match status" value="1"/>
</dbReference>
<evidence type="ECO:0000313" key="7">
    <source>
        <dbReference type="Proteomes" id="UP000579281"/>
    </source>
</evidence>
<dbReference type="InterPro" id="IPR036291">
    <property type="entry name" value="NAD(P)-bd_dom_sf"/>
</dbReference>
<organism evidence="6 7">
    <name type="scientific">Anaerosolibacter carboniphilus</name>
    <dbReference type="NCBI Taxonomy" id="1417629"/>
    <lineage>
        <taxon>Bacteria</taxon>
        <taxon>Bacillati</taxon>
        <taxon>Bacillota</taxon>
        <taxon>Clostridia</taxon>
        <taxon>Peptostreptococcales</taxon>
        <taxon>Thermotaleaceae</taxon>
        <taxon>Anaerosolibacter</taxon>
    </lineage>
</organism>
<name>A0A841KSW4_9FIRM</name>
<dbReference type="AlphaFoldDB" id="A0A841KSW4"/>
<dbReference type="PANTHER" id="PTHR32089:SF112">
    <property type="entry name" value="LYSOZYME-LIKE PROTEIN-RELATED"/>
    <property type="match status" value="1"/>
</dbReference>